<sequence length="176" mass="19946">MSVTYEELKKMNKNNKRGILIKKDLKKLPSIINTDETVIDFILSNIKEQALLVITSSRILFIQSKTGFGNLGSNVWDISLNKVNSVDVSLQKIYGELTIHHGSSFKKVENLPLTQVNGFKNTINQAMSNLTNKVEVTKPTSSASSFEELKKYKELLDLNIITKEEFDKKKIELLNL</sequence>
<dbReference type="InterPro" id="IPR039519">
    <property type="entry name" value="YokE-like_PH"/>
</dbReference>
<protein>
    <submittedName>
        <fullName evidence="2">PH domain-containing protein</fullName>
    </submittedName>
</protein>
<evidence type="ECO:0000313" key="3">
    <source>
        <dbReference type="Proteomes" id="UP001597285"/>
    </source>
</evidence>
<feature type="domain" description="YokE-like PH" evidence="1">
    <location>
        <begin position="33"/>
        <end position="124"/>
    </location>
</feature>
<evidence type="ECO:0000259" key="1">
    <source>
        <dbReference type="Pfam" id="PF14470"/>
    </source>
</evidence>
<dbReference type="RefSeq" id="WP_058918127.1">
    <property type="nucleotide sequence ID" value="NZ_JBHSQC010000025.1"/>
</dbReference>
<dbReference type="Proteomes" id="UP001597285">
    <property type="component" value="Unassembled WGS sequence"/>
</dbReference>
<dbReference type="EMBL" id="JBHUFF010000013">
    <property type="protein sequence ID" value="MFD1799704.1"/>
    <property type="molecule type" value="Genomic_DNA"/>
</dbReference>
<keyword evidence="3" id="KW-1185">Reference proteome</keyword>
<comment type="caution">
    <text evidence="2">The sequence shown here is derived from an EMBL/GenBank/DDBJ whole genome shotgun (WGS) entry which is preliminary data.</text>
</comment>
<gene>
    <name evidence="2" type="ORF">ACFSBK_07540</name>
</gene>
<organism evidence="2 3">
    <name type="scientific">Carnobacterium antarcticum</name>
    <dbReference type="NCBI Taxonomy" id="2126436"/>
    <lineage>
        <taxon>Bacteria</taxon>
        <taxon>Bacillati</taxon>
        <taxon>Bacillota</taxon>
        <taxon>Bacilli</taxon>
        <taxon>Lactobacillales</taxon>
        <taxon>Carnobacteriaceae</taxon>
        <taxon>Carnobacterium</taxon>
    </lineage>
</organism>
<proteinExistence type="predicted"/>
<dbReference type="Pfam" id="PF14470">
    <property type="entry name" value="bPH_3"/>
    <property type="match status" value="1"/>
</dbReference>
<reference evidence="3" key="1">
    <citation type="journal article" date="2019" name="Int. J. Syst. Evol. Microbiol.">
        <title>The Global Catalogue of Microorganisms (GCM) 10K type strain sequencing project: providing services to taxonomists for standard genome sequencing and annotation.</title>
        <authorList>
            <consortium name="The Broad Institute Genomics Platform"/>
            <consortium name="The Broad Institute Genome Sequencing Center for Infectious Disease"/>
            <person name="Wu L."/>
            <person name="Ma J."/>
        </authorList>
    </citation>
    <scope>NUCLEOTIDE SEQUENCE [LARGE SCALE GENOMIC DNA]</scope>
    <source>
        <strain evidence="3">KCTC 42143</strain>
    </source>
</reference>
<accession>A0ABW4NNH4</accession>
<name>A0ABW4NNH4_9LACT</name>
<evidence type="ECO:0000313" key="2">
    <source>
        <dbReference type="EMBL" id="MFD1799704.1"/>
    </source>
</evidence>